<evidence type="ECO:0000256" key="1">
    <source>
        <dbReference type="SAM" id="Phobius"/>
    </source>
</evidence>
<dbReference type="Pfam" id="PF04341">
    <property type="entry name" value="DUF485"/>
    <property type="match status" value="1"/>
</dbReference>
<dbReference type="PANTHER" id="PTHR38441:SF1">
    <property type="entry name" value="MEMBRANE PROTEIN"/>
    <property type="match status" value="1"/>
</dbReference>
<dbReference type="EMBL" id="WBZJ01000002">
    <property type="protein sequence ID" value="KAB3521024.1"/>
    <property type="molecule type" value="Genomic_DNA"/>
</dbReference>
<name>A0ABQ6VH95_9CORY</name>
<keyword evidence="1" id="KW-1133">Transmembrane helix</keyword>
<keyword evidence="3" id="KW-1185">Reference proteome</keyword>
<dbReference type="InterPro" id="IPR007436">
    <property type="entry name" value="DUF485"/>
</dbReference>
<reference evidence="2 3" key="1">
    <citation type="submission" date="2019-10" db="EMBL/GenBank/DDBJ databases">
        <title>Corynebacterium sp novel species isolated from the respiratory tract of Marmot.</title>
        <authorList>
            <person name="Zhang G."/>
        </authorList>
    </citation>
    <scope>NUCLEOTIDE SEQUENCE [LARGE SCALE GENOMIC DNA]</scope>
    <source>
        <strain evidence="2 3">336</strain>
    </source>
</reference>
<organism evidence="2 3">
    <name type="scientific">Corynebacterium zhongnanshanii</name>
    <dbReference type="NCBI Taxonomy" id="2768834"/>
    <lineage>
        <taxon>Bacteria</taxon>
        <taxon>Bacillati</taxon>
        <taxon>Actinomycetota</taxon>
        <taxon>Actinomycetes</taxon>
        <taxon>Mycobacteriales</taxon>
        <taxon>Corynebacteriaceae</taxon>
        <taxon>Corynebacterium</taxon>
    </lineage>
</organism>
<feature type="transmembrane region" description="Helical" evidence="1">
    <location>
        <begin position="72"/>
        <end position="94"/>
    </location>
</feature>
<feature type="transmembrane region" description="Helical" evidence="1">
    <location>
        <begin position="38"/>
        <end position="60"/>
    </location>
</feature>
<sequence length="125" mass="13866">MLNQPAPSTERHTPSAAEFKACQQSPEFQELRSKQRGFTFPLTIAGLVWFMLYVVIAMYAPGVLNKPVFGNINVGILMGVSQFVTTFGITWMYVSYANKNLEPRSQAIRESLEHPSANPPSTTVA</sequence>
<keyword evidence="1" id="KW-0472">Membrane</keyword>
<evidence type="ECO:0000313" key="2">
    <source>
        <dbReference type="EMBL" id="KAB3521024.1"/>
    </source>
</evidence>
<protein>
    <submittedName>
        <fullName evidence="2">DUF485 domain-containing protein</fullName>
    </submittedName>
</protein>
<dbReference type="PANTHER" id="PTHR38441">
    <property type="entry name" value="INTEGRAL MEMBRANE PROTEIN-RELATED"/>
    <property type="match status" value="1"/>
</dbReference>
<gene>
    <name evidence="2" type="ORF">F8377_07345</name>
</gene>
<proteinExistence type="predicted"/>
<comment type="caution">
    <text evidence="2">The sequence shown here is derived from an EMBL/GenBank/DDBJ whole genome shotgun (WGS) entry which is preliminary data.</text>
</comment>
<accession>A0ABQ6VH95</accession>
<evidence type="ECO:0000313" key="3">
    <source>
        <dbReference type="Proteomes" id="UP000436181"/>
    </source>
</evidence>
<dbReference type="Proteomes" id="UP000436181">
    <property type="component" value="Unassembled WGS sequence"/>
</dbReference>
<keyword evidence="1" id="KW-0812">Transmembrane</keyword>